<name>A0ABP9C4Z8_9GAMM</name>
<evidence type="ECO:0008006" key="4">
    <source>
        <dbReference type="Google" id="ProtNLM"/>
    </source>
</evidence>
<feature type="chain" id="PRO_5046297045" description="Lipoprotein" evidence="1">
    <location>
        <begin position="36"/>
        <end position="310"/>
    </location>
</feature>
<comment type="caution">
    <text evidence="2">The sequence shown here is derived from an EMBL/GenBank/DDBJ whole genome shotgun (WGS) entry which is preliminary data.</text>
</comment>
<feature type="signal peptide" evidence="1">
    <location>
        <begin position="1"/>
        <end position="35"/>
    </location>
</feature>
<proteinExistence type="predicted"/>
<dbReference type="EMBL" id="BAABJE010000023">
    <property type="protein sequence ID" value="GAA4805125.1"/>
    <property type="molecule type" value="Genomic_DNA"/>
</dbReference>
<protein>
    <recommendedName>
        <fullName evidence="4">Lipoprotein</fullName>
    </recommendedName>
</protein>
<evidence type="ECO:0000313" key="2">
    <source>
        <dbReference type="EMBL" id="GAA4805125.1"/>
    </source>
</evidence>
<dbReference type="Proteomes" id="UP001499959">
    <property type="component" value="Unassembled WGS sequence"/>
</dbReference>
<sequence>MTSRTTPIPTSFPAARRIDASRAAILALSLCAALAACDRSAAPTTVAPPAATVDAPAAAPVADASVAWMPGVDTTVPSPAAEAVLAAAYGAKADAALPDGRQAAFWRGYAYRAGGQARYTAFVDTVAPGENGMPQPEDQAELAQITYTLRDGAWQAGTPQTDVGRFGGMGRAPEADAGRVELTYTVAPDKALLALPSATVATGGVRVRAYELFLYAGADGAWRHVGTVQSGVDYSASCRQGPSTPDTECVRNSGSLRFDASAAGAMPDITVNFTGSTRGDDGAIRPAGSADTRTYRYDAATATYADSTAR</sequence>
<evidence type="ECO:0000313" key="3">
    <source>
        <dbReference type="Proteomes" id="UP001499959"/>
    </source>
</evidence>
<keyword evidence="1" id="KW-0732">Signal</keyword>
<accession>A0ABP9C4Z8</accession>
<evidence type="ECO:0000256" key="1">
    <source>
        <dbReference type="SAM" id="SignalP"/>
    </source>
</evidence>
<dbReference type="RefSeq" id="WP_345304628.1">
    <property type="nucleotide sequence ID" value="NZ_BAABJE010000023.1"/>
</dbReference>
<gene>
    <name evidence="2" type="ORF">GCM10023307_34700</name>
</gene>
<reference evidence="3" key="1">
    <citation type="journal article" date="2019" name="Int. J. Syst. Evol. Microbiol.">
        <title>The Global Catalogue of Microorganisms (GCM) 10K type strain sequencing project: providing services to taxonomists for standard genome sequencing and annotation.</title>
        <authorList>
            <consortium name="The Broad Institute Genomics Platform"/>
            <consortium name="The Broad Institute Genome Sequencing Center for Infectious Disease"/>
            <person name="Wu L."/>
            <person name="Ma J."/>
        </authorList>
    </citation>
    <scope>NUCLEOTIDE SEQUENCE [LARGE SCALE GENOMIC DNA]</scope>
    <source>
        <strain evidence="3">JCM 18204</strain>
    </source>
</reference>
<organism evidence="2 3">
    <name type="scientific">Lysobacter hankyongensis</name>
    <dbReference type="NCBI Taxonomy" id="1176535"/>
    <lineage>
        <taxon>Bacteria</taxon>
        <taxon>Pseudomonadati</taxon>
        <taxon>Pseudomonadota</taxon>
        <taxon>Gammaproteobacteria</taxon>
        <taxon>Lysobacterales</taxon>
        <taxon>Lysobacteraceae</taxon>
        <taxon>Lysobacter</taxon>
    </lineage>
</organism>
<keyword evidence="3" id="KW-1185">Reference proteome</keyword>